<sequence>IILVSTYYFSRKIIIPIKKLANHAEFIKNNNIENVYPIDIKGEDEIAILGNTLNELYSKLNESFKSLEEKNKLLIDENKRQDVFLRASSHQLKTPVAAALLLVESMIDEVGKYKNTKEHLPKFKV</sequence>
<evidence type="ECO:0000256" key="6">
    <source>
        <dbReference type="ARBA" id="ARBA00022679"/>
    </source>
</evidence>
<evidence type="ECO:0000259" key="14">
    <source>
        <dbReference type="PROSITE" id="PS50885"/>
    </source>
</evidence>
<dbReference type="PANTHER" id="PTHR45528">
    <property type="entry name" value="SENSOR HISTIDINE KINASE CPXA"/>
    <property type="match status" value="1"/>
</dbReference>
<evidence type="ECO:0000313" key="15">
    <source>
        <dbReference type="EMBL" id="MDZ5010890.1"/>
    </source>
</evidence>
<keyword evidence="6" id="KW-0808">Transferase</keyword>
<keyword evidence="9" id="KW-0418">Kinase</keyword>
<evidence type="ECO:0000256" key="9">
    <source>
        <dbReference type="ARBA" id="ARBA00022777"/>
    </source>
</evidence>
<evidence type="ECO:0000256" key="1">
    <source>
        <dbReference type="ARBA" id="ARBA00000085"/>
    </source>
</evidence>
<dbReference type="InterPro" id="IPR003660">
    <property type="entry name" value="HAMP_dom"/>
</dbReference>
<keyword evidence="8" id="KW-0547">Nucleotide-binding</keyword>
<name>A0AAW9ILU3_CLOPF</name>
<keyword evidence="5" id="KW-0597">Phosphoprotein</keyword>
<evidence type="ECO:0000256" key="12">
    <source>
        <dbReference type="ARBA" id="ARBA00023012"/>
    </source>
</evidence>
<evidence type="ECO:0000256" key="8">
    <source>
        <dbReference type="ARBA" id="ARBA00022741"/>
    </source>
</evidence>
<keyword evidence="13" id="KW-0472">Membrane</keyword>
<dbReference type="PROSITE" id="PS50885">
    <property type="entry name" value="HAMP"/>
    <property type="match status" value="1"/>
</dbReference>
<dbReference type="InterPro" id="IPR050398">
    <property type="entry name" value="HssS/ArlS-like"/>
</dbReference>
<accession>A0AAW9ILU3</accession>
<evidence type="ECO:0000256" key="7">
    <source>
        <dbReference type="ARBA" id="ARBA00022692"/>
    </source>
</evidence>
<feature type="domain" description="HAMP" evidence="14">
    <location>
        <begin position="11"/>
        <end position="65"/>
    </location>
</feature>
<dbReference type="SUPFAM" id="SSF158472">
    <property type="entry name" value="HAMP domain-like"/>
    <property type="match status" value="1"/>
</dbReference>
<evidence type="ECO:0000256" key="3">
    <source>
        <dbReference type="ARBA" id="ARBA00012438"/>
    </source>
</evidence>
<keyword evidence="4" id="KW-1003">Cell membrane</keyword>
<dbReference type="SUPFAM" id="SSF47384">
    <property type="entry name" value="Homodimeric domain of signal transducing histidine kinase"/>
    <property type="match status" value="1"/>
</dbReference>
<dbReference type="GO" id="GO:0005886">
    <property type="term" value="C:plasma membrane"/>
    <property type="evidence" value="ECO:0007669"/>
    <property type="project" value="UniProtKB-SubCell"/>
</dbReference>
<comment type="subcellular location">
    <subcellularLocation>
        <location evidence="2">Cell membrane</location>
        <topology evidence="2">Multi-pass membrane protein</topology>
    </subcellularLocation>
</comment>
<keyword evidence="7" id="KW-0812">Transmembrane</keyword>
<dbReference type="Proteomes" id="UP001292368">
    <property type="component" value="Unassembled WGS sequence"/>
</dbReference>
<dbReference type="PANTHER" id="PTHR45528:SF1">
    <property type="entry name" value="SENSOR HISTIDINE KINASE CPXA"/>
    <property type="match status" value="1"/>
</dbReference>
<reference evidence="15" key="1">
    <citation type="submission" date="2019-11" db="EMBL/GenBank/DDBJ databases">
        <title>Characterization of Clostridium perfringens isolates from swine manure treated agricultural soils.</title>
        <authorList>
            <person name="Wushke S.T."/>
        </authorList>
    </citation>
    <scope>NUCLEOTIDE SEQUENCE</scope>
    <source>
        <strain evidence="15">V2</strain>
    </source>
</reference>
<comment type="catalytic activity">
    <reaction evidence="1">
        <text>ATP + protein L-histidine = ADP + protein N-phospho-L-histidine.</text>
        <dbReference type="EC" id="2.7.13.3"/>
    </reaction>
</comment>
<evidence type="ECO:0000256" key="5">
    <source>
        <dbReference type="ARBA" id="ARBA00022553"/>
    </source>
</evidence>
<dbReference type="Gene3D" id="1.10.287.130">
    <property type="match status" value="1"/>
</dbReference>
<comment type="caution">
    <text evidence="15">The sequence shown here is derived from an EMBL/GenBank/DDBJ whole genome shotgun (WGS) entry which is preliminary data.</text>
</comment>
<keyword evidence="11" id="KW-1133">Transmembrane helix</keyword>
<dbReference type="EC" id="2.7.13.3" evidence="3"/>
<evidence type="ECO:0000256" key="10">
    <source>
        <dbReference type="ARBA" id="ARBA00022840"/>
    </source>
</evidence>
<evidence type="ECO:0000313" key="16">
    <source>
        <dbReference type="Proteomes" id="UP001292368"/>
    </source>
</evidence>
<keyword evidence="10" id="KW-0067">ATP-binding</keyword>
<keyword evidence="12" id="KW-0902">Two-component regulatory system</keyword>
<proteinExistence type="predicted"/>
<evidence type="ECO:0000256" key="13">
    <source>
        <dbReference type="ARBA" id="ARBA00023136"/>
    </source>
</evidence>
<gene>
    <name evidence="15" type="ORF">GNF77_18735</name>
</gene>
<feature type="non-terminal residue" evidence="15">
    <location>
        <position position="125"/>
    </location>
</feature>
<organism evidence="15 16">
    <name type="scientific">Clostridium perfringens</name>
    <dbReference type="NCBI Taxonomy" id="1502"/>
    <lineage>
        <taxon>Bacteria</taxon>
        <taxon>Bacillati</taxon>
        <taxon>Bacillota</taxon>
        <taxon>Clostridia</taxon>
        <taxon>Eubacteriales</taxon>
        <taxon>Clostridiaceae</taxon>
        <taxon>Clostridium</taxon>
    </lineage>
</organism>
<dbReference type="AlphaFoldDB" id="A0AAW9ILU3"/>
<evidence type="ECO:0000256" key="11">
    <source>
        <dbReference type="ARBA" id="ARBA00022989"/>
    </source>
</evidence>
<dbReference type="EMBL" id="WNVM01000905">
    <property type="protein sequence ID" value="MDZ5010890.1"/>
    <property type="molecule type" value="Genomic_DNA"/>
</dbReference>
<dbReference type="GO" id="GO:0005524">
    <property type="term" value="F:ATP binding"/>
    <property type="evidence" value="ECO:0007669"/>
    <property type="project" value="UniProtKB-KW"/>
</dbReference>
<evidence type="ECO:0000256" key="4">
    <source>
        <dbReference type="ARBA" id="ARBA00022475"/>
    </source>
</evidence>
<dbReference type="InterPro" id="IPR036097">
    <property type="entry name" value="HisK_dim/P_sf"/>
</dbReference>
<dbReference type="GO" id="GO:0000155">
    <property type="term" value="F:phosphorelay sensor kinase activity"/>
    <property type="evidence" value="ECO:0007669"/>
    <property type="project" value="InterPro"/>
</dbReference>
<dbReference type="CDD" id="cd00082">
    <property type="entry name" value="HisKA"/>
    <property type="match status" value="1"/>
</dbReference>
<evidence type="ECO:0000256" key="2">
    <source>
        <dbReference type="ARBA" id="ARBA00004651"/>
    </source>
</evidence>
<feature type="non-terminal residue" evidence="15">
    <location>
        <position position="1"/>
    </location>
</feature>
<protein>
    <recommendedName>
        <fullName evidence="3">histidine kinase</fullName>
        <ecNumber evidence="3">2.7.13.3</ecNumber>
    </recommendedName>
</protein>
<dbReference type="InterPro" id="IPR003661">
    <property type="entry name" value="HisK_dim/P_dom"/>
</dbReference>